<dbReference type="InterPro" id="IPR028098">
    <property type="entry name" value="Glyco_trans_4-like_N"/>
</dbReference>
<evidence type="ECO:0000313" key="3">
    <source>
        <dbReference type="EMBL" id="TDU42888.1"/>
    </source>
</evidence>
<dbReference type="Gene3D" id="3.40.50.2000">
    <property type="entry name" value="Glycogen Phosphorylase B"/>
    <property type="match status" value="2"/>
</dbReference>
<comment type="caution">
    <text evidence="3">The sequence shown here is derived from an EMBL/GenBank/DDBJ whole genome shotgun (WGS) entry which is preliminary data.</text>
</comment>
<keyword evidence="3" id="KW-0808">Transferase</keyword>
<dbReference type="RefSeq" id="WP_133756394.1">
    <property type="nucleotide sequence ID" value="NZ_SOBW01000007.1"/>
</dbReference>
<organism evidence="3 4">
    <name type="scientific">Gelidibacter sediminis</name>
    <dbReference type="NCBI Taxonomy" id="1608710"/>
    <lineage>
        <taxon>Bacteria</taxon>
        <taxon>Pseudomonadati</taxon>
        <taxon>Bacteroidota</taxon>
        <taxon>Flavobacteriia</taxon>
        <taxon>Flavobacteriales</taxon>
        <taxon>Flavobacteriaceae</taxon>
        <taxon>Gelidibacter</taxon>
    </lineage>
</organism>
<gene>
    <name evidence="3" type="ORF">BXY82_0287</name>
</gene>
<accession>A0A4R7Q5Y8</accession>
<dbReference type="EMBL" id="SOBW01000007">
    <property type="protein sequence ID" value="TDU42888.1"/>
    <property type="molecule type" value="Genomic_DNA"/>
</dbReference>
<dbReference type="OrthoDB" id="7560678at2"/>
<evidence type="ECO:0000259" key="1">
    <source>
        <dbReference type="Pfam" id="PF00534"/>
    </source>
</evidence>
<feature type="domain" description="Glycosyl transferase family 1" evidence="1">
    <location>
        <begin position="180"/>
        <end position="305"/>
    </location>
</feature>
<name>A0A4R7Q5Y8_9FLAO</name>
<dbReference type="PANTHER" id="PTHR45947:SF3">
    <property type="entry name" value="SULFOQUINOVOSYL TRANSFERASE SQD2"/>
    <property type="match status" value="1"/>
</dbReference>
<proteinExistence type="predicted"/>
<dbReference type="Proteomes" id="UP000294689">
    <property type="component" value="Unassembled WGS sequence"/>
</dbReference>
<protein>
    <submittedName>
        <fullName evidence="3">Glycosyltransferase involved in cell wall biosynthesis</fullName>
    </submittedName>
</protein>
<dbReference type="InterPro" id="IPR001296">
    <property type="entry name" value="Glyco_trans_1"/>
</dbReference>
<dbReference type="Pfam" id="PF13439">
    <property type="entry name" value="Glyco_transf_4"/>
    <property type="match status" value="1"/>
</dbReference>
<feature type="domain" description="Glycosyltransferase subfamily 4-like N-terminal" evidence="2">
    <location>
        <begin position="12"/>
        <end position="168"/>
    </location>
</feature>
<dbReference type="AlphaFoldDB" id="A0A4R7Q5Y8"/>
<dbReference type="PANTHER" id="PTHR45947">
    <property type="entry name" value="SULFOQUINOVOSYL TRANSFERASE SQD2"/>
    <property type="match status" value="1"/>
</dbReference>
<reference evidence="3 4" key="1">
    <citation type="submission" date="2019-03" db="EMBL/GenBank/DDBJ databases">
        <title>Genomic Encyclopedia of Archaeal and Bacterial Type Strains, Phase II (KMG-II): from individual species to whole genera.</title>
        <authorList>
            <person name="Goeker M."/>
        </authorList>
    </citation>
    <scope>NUCLEOTIDE SEQUENCE [LARGE SCALE GENOMIC DNA]</scope>
    <source>
        <strain evidence="3 4">DSM 28135</strain>
    </source>
</reference>
<dbReference type="SUPFAM" id="SSF53756">
    <property type="entry name" value="UDP-Glycosyltransferase/glycogen phosphorylase"/>
    <property type="match status" value="1"/>
</dbReference>
<evidence type="ECO:0000259" key="2">
    <source>
        <dbReference type="Pfam" id="PF13439"/>
    </source>
</evidence>
<dbReference type="GO" id="GO:0016757">
    <property type="term" value="F:glycosyltransferase activity"/>
    <property type="evidence" value="ECO:0007669"/>
    <property type="project" value="InterPro"/>
</dbReference>
<keyword evidence="4" id="KW-1185">Reference proteome</keyword>
<sequence length="361" mass="41952">MRVIHYIGSLRFGGIERLVFDLVSQQIKREDTIVAIGVGKRLGEFSSNFESLGIEIVNFELNSGFDLNPLKIINIVRCFKDYDIIHLHGFHLSVAVASILARRKLIYTEHGNFGFGRQITNTDRLSFLLRRLFYKYCPVQICCNSKFTLNYVKSNFYNGKRLTLIYNGSALFNSVNEDLKHKLNQKYLGKFILGTTSRLAGFKRVDRLITAFSDYIKLNSNAVLVVVGDGIKREKLEQQVLDLKIRDYVVFEGYQQEVATFQSIFDVCVFPSENEPFGLVAVECYSKRKPVLVFRDGGGITEIVDVFQPEDVCQDSKDLLTRLEYYKTNRFIWKNDYNARLKYFSLERMEEDYYKKYKEIV</sequence>
<dbReference type="InterPro" id="IPR050194">
    <property type="entry name" value="Glycosyltransferase_grp1"/>
</dbReference>
<dbReference type="Pfam" id="PF00534">
    <property type="entry name" value="Glycos_transf_1"/>
    <property type="match status" value="1"/>
</dbReference>
<evidence type="ECO:0000313" key="4">
    <source>
        <dbReference type="Proteomes" id="UP000294689"/>
    </source>
</evidence>